<gene>
    <name evidence="3" type="ORF">L484_018764</name>
</gene>
<reference evidence="4" key="1">
    <citation type="submission" date="2013-01" db="EMBL/GenBank/DDBJ databases">
        <title>Draft Genome Sequence of a Mulberry Tree, Morus notabilis C.K. Schneid.</title>
        <authorList>
            <person name="He N."/>
            <person name="Zhao S."/>
        </authorList>
    </citation>
    <scope>NUCLEOTIDE SEQUENCE</scope>
</reference>
<dbReference type="GO" id="GO:0016791">
    <property type="term" value="F:phosphatase activity"/>
    <property type="evidence" value="ECO:0007669"/>
    <property type="project" value="TreeGrafter"/>
</dbReference>
<dbReference type="PANTHER" id="PTHR15486:SF62">
    <property type="entry name" value="GLYCEROL-3-PHOSPHATE ACYLTRANSFERASE 2-RELATED"/>
    <property type="match status" value="1"/>
</dbReference>
<dbReference type="PANTHER" id="PTHR15486">
    <property type="entry name" value="ANCIENT UBIQUITOUS PROTEIN"/>
    <property type="match status" value="1"/>
</dbReference>
<sequence>MFHGTTAGGLKCLDPLFFLMNPSPIYTVQILEKLSGLSTCRDSNESRFHVANQVQGELGKALEFECTKLTRRDKYLILAGNEGMVTSTE</sequence>
<proteinExistence type="predicted"/>
<dbReference type="Proteomes" id="UP000030645">
    <property type="component" value="Unassembled WGS sequence"/>
</dbReference>
<keyword evidence="4" id="KW-1185">Reference proteome</keyword>
<accession>W9R6P4</accession>
<dbReference type="eggNOG" id="ENOG502QRJ7">
    <property type="taxonomic scope" value="Eukaryota"/>
</dbReference>
<protein>
    <submittedName>
        <fullName evidence="3">Uncharacterized protein</fullName>
    </submittedName>
</protein>
<dbReference type="STRING" id="981085.W9R6P4"/>
<dbReference type="GO" id="GO:0010143">
    <property type="term" value="P:cutin biosynthetic process"/>
    <property type="evidence" value="ECO:0007669"/>
    <property type="project" value="TreeGrafter"/>
</dbReference>
<dbReference type="AlphaFoldDB" id="W9R6P4"/>
<organism evidence="3 4">
    <name type="scientific">Morus notabilis</name>
    <dbReference type="NCBI Taxonomy" id="981085"/>
    <lineage>
        <taxon>Eukaryota</taxon>
        <taxon>Viridiplantae</taxon>
        <taxon>Streptophyta</taxon>
        <taxon>Embryophyta</taxon>
        <taxon>Tracheophyta</taxon>
        <taxon>Spermatophyta</taxon>
        <taxon>Magnoliopsida</taxon>
        <taxon>eudicotyledons</taxon>
        <taxon>Gunneridae</taxon>
        <taxon>Pentapetalae</taxon>
        <taxon>rosids</taxon>
        <taxon>fabids</taxon>
        <taxon>Rosales</taxon>
        <taxon>Moraceae</taxon>
        <taxon>Moreae</taxon>
        <taxon>Morus</taxon>
    </lineage>
</organism>
<evidence type="ECO:0000313" key="3">
    <source>
        <dbReference type="EMBL" id="EXB55978.1"/>
    </source>
</evidence>
<keyword evidence="2" id="KW-0472">Membrane</keyword>
<evidence type="ECO:0000256" key="1">
    <source>
        <dbReference type="ARBA" id="ARBA00004370"/>
    </source>
</evidence>
<dbReference type="EMBL" id="KE344275">
    <property type="protein sequence ID" value="EXB55978.1"/>
    <property type="molecule type" value="Genomic_DNA"/>
</dbReference>
<name>W9R6P4_9ROSA</name>
<comment type="subcellular location">
    <subcellularLocation>
        <location evidence="1">Membrane</location>
    </subcellularLocation>
</comment>
<dbReference type="GO" id="GO:0016020">
    <property type="term" value="C:membrane"/>
    <property type="evidence" value="ECO:0007669"/>
    <property type="project" value="UniProtKB-SubCell"/>
</dbReference>
<dbReference type="GO" id="GO:0090447">
    <property type="term" value="F:glycerol-3-phosphate 2-O-acyltransferase activity"/>
    <property type="evidence" value="ECO:0007669"/>
    <property type="project" value="TreeGrafter"/>
</dbReference>
<evidence type="ECO:0000313" key="4">
    <source>
        <dbReference type="Proteomes" id="UP000030645"/>
    </source>
</evidence>
<evidence type="ECO:0000256" key="2">
    <source>
        <dbReference type="ARBA" id="ARBA00023136"/>
    </source>
</evidence>